<evidence type="ECO:0000313" key="3">
    <source>
        <dbReference type="Proteomes" id="UP000237968"/>
    </source>
</evidence>
<proteinExistence type="predicted"/>
<dbReference type="AlphaFoldDB" id="A0A2S9Y7P0"/>
<comment type="caution">
    <text evidence="2">The sequence shown here is derived from an EMBL/GenBank/DDBJ whole genome shotgun (WGS) entry which is preliminary data.</text>
</comment>
<accession>A0A2S9Y7P0</accession>
<evidence type="ECO:0000313" key="2">
    <source>
        <dbReference type="EMBL" id="PRQ01082.1"/>
    </source>
</evidence>
<dbReference type="EMBL" id="PVNK01000136">
    <property type="protein sequence ID" value="PRQ01082.1"/>
    <property type="molecule type" value="Genomic_DNA"/>
</dbReference>
<organism evidence="2 3">
    <name type="scientific">Enhygromyxa salina</name>
    <dbReference type="NCBI Taxonomy" id="215803"/>
    <lineage>
        <taxon>Bacteria</taxon>
        <taxon>Pseudomonadati</taxon>
        <taxon>Myxococcota</taxon>
        <taxon>Polyangia</taxon>
        <taxon>Nannocystales</taxon>
        <taxon>Nannocystaceae</taxon>
        <taxon>Enhygromyxa</taxon>
    </lineage>
</organism>
<gene>
    <name evidence="2" type="ORF">ENSA5_27640</name>
</gene>
<sequence length="552" mass="59990">MRATLDALRCTVLFVVLALLGGCAGKDKVLVLVADNHPTINLFGFEESELHHINNTVEMHRNVFLVRYDVERPNELDWINCPIDATYVWDLSKGRRVESMYIRSFQELQAKVPVNYARFAGYVKNGKALEFNYVTVGSWELVSDFRIPKDDPDCERATHYVTTLSVGAFNFSEEKQIEGGLRAEETTTGAGVGVAAGRGSGESTQMGDLDSCMDDQAALNDCFTPLQVLMMPLASRHWDDGSPARAVEPEQPESARVAADASPRTPAEGERQVASDLTLHVDENAWRPGSFMAAALQQLLVTASRIDNTTKFGFDDKGSTVVAGFLRPDHPQHFSRPFEAGMTYAVIGASATGANIDIQITDSSGNVIAADTDPDANPTVSFTVPTTDNYRVQLAVVGQDEEFGAIVVMQDGGLRIEAEILQKVFQRLLDSGAFASAKVQDLGFPNGLVFHESDWAVQGTILYPGEAIRQRGITLGSKSAVFGAVSHEDSFNVDLEVIDANSGETFADHEPDSNPIVIVDQPDPNTSYDLRVIYGEGESATLATSLILILSD</sequence>
<dbReference type="Proteomes" id="UP000237968">
    <property type="component" value="Unassembled WGS sequence"/>
</dbReference>
<dbReference type="PROSITE" id="PS51257">
    <property type="entry name" value="PROKAR_LIPOPROTEIN"/>
    <property type="match status" value="1"/>
</dbReference>
<feature type="region of interest" description="Disordered" evidence="1">
    <location>
        <begin position="239"/>
        <end position="273"/>
    </location>
</feature>
<dbReference type="RefSeq" id="WP_258182844.1">
    <property type="nucleotide sequence ID" value="NZ_PVNK01000136.1"/>
</dbReference>
<evidence type="ECO:0000256" key="1">
    <source>
        <dbReference type="SAM" id="MobiDB-lite"/>
    </source>
</evidence>
<name>A0A2S9Y7P0_9BACT</name>
<protein>
    <submittedName>
        <fullName evidence="2">Uncharacterized protein</fullName>
    </submittedName>
</protein>
<reference evidence="2 3" key="1">
    <citation type="submission" date="2018-03" db="EMBL/GenBank/DDBJ databases">
        <title>Draft Genome Sequences of the Obligatory Marine Myxobacteria Enhygromyxa salina SWB005.</title>
        <authorList>
            <person name="Poehlein A."/>
            <person name="Moghaddam J.A."/>
            <person name="Harms H."/>
            <person name="Alanjari M."/>
            <person name="Koenig G.M."/>
            <person name="Daniel R."/>
            <person name="Schaeberle T.F."/>
        </authorList>
    </citation>
    <scope>NUCLEOTIDE SEQUENCE [LARGE SCALE GENOMIC DNA]</scope>
    <source>
        <strain evidence="2 3">SWB005</strain>
    </source>
</reference>
<keyword evidence="3" id="KW-1185">Reference proteome</keyword>